<accession>A0AAG5DLW6</accession>
<protein>
    <submittedName>
        <fullName evidence="1">Uncharacterized protein</fullName>
    </submittedName>
</protein>
<organism evidence="1 2">
    <name type="scientific">Anopheles atroparvus</name>
    <name type="common">European mosquito</name>
    <dbReference type="NCBI Taxonomy" id="41427"/>
    <lineage>
        <taxon>Eukaryota</taxon>
        <taxon>Metazoa</taxon>
        <taxon>Ecdysozoa</taxon>
        <taxon>Arthropoda</taxon>
        <taxon>Hexapoda</taxon>
        <taxon>Insecta</taxon>
        <taxon>Pterygota</taxon>
        <taxon>Neoptera</taxon>
        <taxon>Endopterygota</taxon>
        <taxon>Diptera</taxon>
        <taxon>Nematocera</taxon>
        <taxon>Culicoidea</taxon>
        <taxon>Culicidae</taxon>
        <taxon>Anophelinae</taxon>
        <taxon>Anopheles</taxon>
    </lineage>
</organism>
<reference evidence="1" key="1">
    <citation type="submission" date="2024-04" db="UniProtKB">
        <authorList>
            <consortium name="EnsemblMetazoa"/>
        </authorList>
    </citation>
    <scope>IDENTIFICATION</scope>
    <source>
        <strain evidence="1">EBRO</strain>
    </source>
</reference>
<evidence type="ECO:0000313" key="2">
    <source>
        <dbReference type="Proteomes" id="UP000075880"/>
    </source>
</evidence>
<sequence>MAEKNRVIKGIFFKLSLTRKSLENSPKKAKIHNHSLVACAKFLSIWRTPRKIMQSIEVLGHNRSRSSVLSSAI</sequence>
<keyword evidence="2" id="KW-1185">Reference proteome</keyword>
<name>A0AAG5DLW6_ANOAO</name>
<proteinExistence type="predicted"/>
<dbReference type="EnsemblMetazoa" id="ENSAATROPT013331">
    <property type="protein sequence ID" value="ENSAATROPP012121"/>
    <property type="gene ID" value="ENSAATROPG010846"/>
</dbReference>
<dbReference type="AlphaFoldDB" id="A0AAG5DLW6"/>
<dbReference type="Proteomes" id="UP000075880">
    <property type="component" value="Unassembled WGS sequence"/>
</dbReference>
<evidence type="ECO:0000313" key="1">
    <source>
        <dbReference type="EnsemblMetazoa" id="ENSAATROPP012121"/>
    </source>
</evidence>